<comment type="caution">
    <text evidence="2">The sequence shown here is derived from an EMBL/GenBank/DDBJ whole genome shotgun (WGS) entry which is preliminary data.</text>
</comment>
<sequence length="101" mass="11051">MPHPIAIASEIVGSQRALAKRLGVTPAAVWQWMEDGRKVPIQHCPAIEKMTADSVTPVTRRDLRPDDWHLIWPELVEAQPVVSPPESANALPTASREAADA</sequence>
<evidence type="ECO:0000256" key="1">
    <source>
        <dbReference type="SAM" id="MobiDB-lite"/>
    </source>
</evidence>
<reference evidence="2 3" key="1">
    <citation type="submission" date="2018-10" db="EMBL/GenBank/DDBJ databases">
        <title>Draft genome of Cortibacter populi DSM10536.</title>
        <authorList>
            <person name="Bernier A.-M."/>
            <person name="Bernard K."/>
        </authorList>
    </citation>
    <scope>NUCLEOTIDE SEQUENCE [LARGE SCALE GENOMIC DNA]</scope>
    <source>
        <strain evidence="2 3">DSM 105136</strain>
    </source>
</reference>
<dbReference type="GO" id="GO:0003677">
    <property type="term" value="F:DNA binding"/>
    <property type="evidence" value="ECO:0007669"/>
    <property type="project" value="InterPro"/>
</dbReference>
<dbReference type="RefSeq" id="WP_122228575.1">
    <property type="nucleotide sequence ID" value="NZ_RDQO01000002.1"/>
</dbReference>
<accession>A0A3M6QV15</accession>
<dbReference type="InterPro" id="IPR010982">
    <property type="entry name" value="Lambda_DNA-bd_dom_sf"/>
</dbReference>
<dbReference type="AlphaFoldDB" id="A0A3M6QV15"/>
<organism evidence="2 3">
    <name type="scientific">Corticibacter populi</name>
    <dbReference type="NCBI Taxonomy" id="1550736"/>
    <lineage>
        <taxon>Bacteria</taxon>
        <taxon>Pseudomonadati</taxon>
        <taxon>Pseudomonadota</taxon>
        <taxon>Betaproteobacteria</taxon>
        <taxon>Burkholderiales</taxon>
        <taxon>Comamonadaceae</taxon>
        <taxon>Corticibacter</taxon>
    </lineage>
</organism>
<gene>
    <name evidence="2" type="ORF">D8I35_09525</name>
</gene>
<dbReference type="Proteomes" id="UP000278006">
    <property type="component" value="Unassembled WGS sequence"/>
</dbReference>
<dbReference type="EMBL" id="RDQO01000002">
    <property type="protein sequence ID" value="RMX06731.1"/>
    <property type="molecule type" value="Genomic_DNA"/>
</dbReference>
<dbReference type="InterPro" id="IPR031856">
    <property type="entry name" value="YdaS_toxin-like"/>
</dbReference>
<dbReference type="Gene3D" id="1.10.260.40">
    <property type="entry name" value="lambda repressor-like DNA-binding domains"/>
    <property type="match status" value="1"/>
</dbReference>
<protein>
    <submittedName>
        <fullName evidence="2">Uncharacterized protein</fullName>
    </submittedName>
</protein>
<evidence type="ECO:0000313" key="2">
    <source>
        <dbReference type="EMBL" id="RMX06731.1"/>
    </source>
</evidence>
<keyword evidence="3" id="KW-1185">Reference proteome</keyword>
<proteinExistence type="predicted"/>
<dbReference type="Pfam" id="PF15943">
    <property type="entry name" value="YdaS_toxin"/>
    <property type="match status" value="1"/>
</dbReference>
<evidence type="ECO:0000313" key="3">
    <source>
        <dbReference type="Proteomes" id="UP000278006"/>
    </source>
</evidence>
<name>A0A3M6QV15_9BURK</name>
<dbReference type="OrthoDB" id="6446140at2"/>
<feature type="region of interest" description="Disordered" evidence="1">
    <location>
        <begin position="82"/>
        <end position="101"/>
    </location>
</feature>
<dbReference type="SUPFAM" id="SSF47413">
    <property type="entry name" value="lambda repressor-like DNA-binding domains"/>
    <property type="match status" value="1"/>
</dbReference>